<dbReference type="EMBL" id="VBOW01000035">
    <property type="protein sequence ID" value="TMQ58446.1"/>
    <property type="molecule type" value="Genomic_DNA"/>
</dbReference>
<evidence type="ECO:0000313" key="3">
    <source>
        <dbReference type="Proteomes" id="UP000316852"/>
    </source>
</evidence>
<dbReference type="PANTHER" id="PTHR41983">
    <property type="entry name" value="SHORT-CHAIN FATTY ACID TRANSPORTER-RELATED"/>
    <property type="match status" value="1"/>
</dbReference>
<dbReference type="Pfam" id="PF02667">
    <property type="entry name" value="SCFA_trans"/>
    <property type="match status" value="1"/>
</dbReference>
<feature type="transmembrane region" description="Helical" evidence="1">
    <location>
        <begin position="429"/>
        <end position="451"/>
    </location>
</feature>
<reference evidence="2 3" key="1">
    <citation type="journal article" date="2019" name="Nat. Microbiol.">
        <title>Mediterranean grassland soil C-N compound turnover is dependent on rainfall and depth, and is mediated by genomically divergent microorganisms.</title>
        <authorList>
            <person name="Diamond S."/>
            <person name="Andeer P.F."/>
            <person name="Li Z."/>
            <person name="Crits-Christoph A."/>
            <person name="Burstein D."/>
            <person name="Anantharaman K."/>
            <person name="Lane K.R."/>
            <person name="Thomas B.C."/>
            <person name="Pan C."/>
            <person name="Northen T.R."/>
            <person name="Banfield J.F."/>
        </authorList>
    </citation>
    <scope>NUCLEOTIDE SEQUENCE [LARGE SCALE GENOMIC DNA]</scope>
    <source>
        <strain evidence="2">WS_6</strain>
    </source>
</reference>
<feature type="transmembrane region" description="Helical" evidence="1">
    <location>
        <begin position="21"/>
        <end position="42"/>
    </location>
</feature>
<feature type="transmembrane region" description="Helical" evidence="1">
    <location>
        <begin position="103"/>
        <end position="129"/>
    </location>
</feature>
<feature type="transmembrane region" description="Helical" evidence="1">
    <location>
        <begin position="313"/>
        <end position="331"/>
    </location>
</feature>
<protein>
    <submittedName>
        <fullName evidence="2">Short-chain fatty acid transporter</fullName>
    </submittedName>
</protein>
<feature type="transmembrane region" description="Helical" evidence="1">
    <location>
        <begin position="338"/>
        <end position="360"/>
    </location>
</feature>
<dbReference type="PANTHER" id="PTHR41983:SF2">
    <property type="entry name" value="SHORT-CHAIN FATTY ACID TRANSPORTER-RELATED"/>
    <property type="match status" value="1"/>
</dbReference>
<sequence length="453" mass="48981">MAIHTAFARAATRLTDWTQRWVPGTFTIAWLLTLIVLLLGVTAGHASFLTCVSAWGDGFWELLPFSMQMCLIMFTGSIVAVSPPVGRALAWLASRPRTPRQSILLVALGSMMLALVHWGISIVGSAVLVRELGRRRAGVDYRLLLAAAYLGMGTTWHAGLSASAPLLVATPGHFLESEIGIIPVSETIFAPFNLILVALVVLLFSIVTPLLHPAPAETVEATPAQLESIHMFRPPRPPTAVERPAPATRLEYSRWVNLTFGALALVWVVDYVFMRPQHAVTLNALNFVMLGLAVALHPSAASLVGAAEEASGLVFGIILQFPLYAGMYGIIRETHLAEALAGVFVAGATARTYPLIVYWYSGIVNYFVPSGGSKWAIEAPYILSAGQTLGVPAAKVVTAYAWGDMMTDIIQPFWAIPLLAAAKLDFREILGFCLILFCVYAPLVSLAFLLFPR</sequence>
<evidence type="ECO:0000256" key="1">
    <source>
        <dbReference type="SAM" id="Phobius"/>
    </source>
</evidence>
<dbReference type="Proteomes" id="UP000316852">
    <property type="component" value="Unassembled WGS sequence"/>
</dbReference>
<feature type="transmembrane region" description="Helical" evidence="1">
    <location>
        <begin position="141"/>
        <end position="168"/>
    </location>
</feature>
<name>A0A538T491_UNCEI</name>
<comment type="caution">
    <text evidence="2">The sequence shown here is derived from an EMBL/GenBank/DDBJ whole genome shotgun (WGS) entry which is preliminary data.</text>
</comment>
<keyword evidence="1" id="KW-1133">Transmembrane helix</keyword>
<accession>A0A538T491</accession>
<dbReference type="GO" id="GO:0005886">
    <property type="term" value="C:plasma membrane"/>
    <property type="evidence" value="ECO:0007669"/>
    <property type="project" value="TreeGrafter"/>
</dbReference>
<evidence type="ECO:0000313" key="2">
    <source>
        <dbReference type="EMBL" id="TMQ58446.1"/>
    </source>
</evidence>
<keyword evidence="1" id="KW-0472">Membrane</keyword>
<organism evidence="2 3">
    <name type="scientific">Eiseniibacteriota bacterium</name>
    <dbReference type="NCBI Taxonomy" id="2212470"/>
    <lineage>
        <taxon>Bacteria</taxon>
        <taxon>Candidatus Eiseniibacteriota</taxon>
    </lineage>
</organism>
<keyword evidence="1" id="KW-0812">Transmembrane</keyword>
<feature type="transmembrane region" description="Helical" evidence="1">
    <location>
        <begin position="285"/>
        <end position="307"/>
    </location>
</feature>
<gene>
    <name evidence="2" type="ORF">E6K76_08020</name>
</gene>
<dbReference type="InterPro" id="IPR006160">
    <property type="entry name" value="SCFA_transpt_AtoE"/>
</dbReference>
<feature type="transmembrane region" description="Helical" evidence="1">
    <location>
        <begin position="255"/>
        <end position="273"/>
    </location>
</feature>
<proteinExistence type="predicted"/>
<dbReference type="AlphaFoldDB" id="A0A538T491"/>
<feature type="transmembrane region" description="Helical" evidence="1">
    <location>
        <begin position="188"/>
        <end position="207"/>
    </location>
</feature>
<feature type="transmembrane region" description="Helical" evidence="1">
    <location>
        <begin position="62"/>
        <end position="82"/>
    </location>
</feature>